<evidence type="ECO:0000313" key="11">
    <source>
        <dbReference type="Proteomes" id="UP001500067"/>
    </source>
</evidence>
<proteinExistence type="predicted"/>
<keyword evidence="11" id="KW-1185">Reference proteome</keyword>
<keyword evidence="8" id="KW-0812">Transmembrane</keyword>
<dbReference type="SUPFAM" id="SSF55874">
    <property type="entry name" value="ATPase domain of HSP90 chaperone/DNA topoisomerase II/histidine kinase"/>
    <property type="match status" value="1"/>
</dbReference>
<dbReference type="EC" id="2.7.13.3" evidence="2"/>
<dbReference type="InterPro" id="IPR011990">
    <property type="entry name" value="TPR-like_helical_dom_sf"/>
</dbReference>
<evidence type="ECO:0000256" key="1">
    <source>
        <dbReference type="ARBA" id="ARBA00000085"/>
    </source>
</evidence>
<evidence type="ECO:0000256" key="8">
    <source>
        <dbReference type="SAM" id="Phobius"/>
    </source>
</evidence>
<evidence type="ECO:0000259" key="9">
    <source>
        <dbReference type="PROSITE" id="PS50109"/>
    </source>
</evidence>
<feature type="repeat" description="TPR" evidence="6">
    <location>
        <begin position="201"/>
        <end position="234"/>
    </location>
</feature>
<dbReference type="PROSITE" id="PS50005">
    <property type="entry name" value="TPR"/>
    <property type="match status" value="2"/>
</dbReference>
<dbReference type="PANTHER" id="PTHR43047:SF72">
    <property type="entry name" value="OSMOSENSING HISTIDINE PROTEIN KINASE SLN1"/>
    <property type="match status" value="1"/>
</dbReference>
<dbReference type="PANTHER" id="PTHR43047">
    <property type="entry name" value="TWO-COMPONENT HISTIDINE PROTEIN KINASE"/>
    <property type="match status" value="1"/>
</dbReference>
<reference evidence="11" key="1">
    <citation type="journal article" date="2019" name="Int. J. Syst. Evol. Microbiol.">
        <title>The Global Catalogue of Microorganisms (GCM) 10K type strain sequencing project: providing services to taxonomists for standard genome sequencing and annotation.</title>
        <authorList>
            <consortium name="The Broad Institute Genomics Platform"/>
            <consortium name="The Broad Institute Genome Sequencing Center for Infectious Disease"/>
            <person name="Wu L."/>
            <person name="Ma J."/>
        </authorList>
    </citation>
    <scope>NUCLEOTIDE SEQUENCE [LARGE SCALE GENOMIC DNA]</scope>
    <source>
        <strain evidence="11">JCM 32105</strain>
    </source>
</reference>
<feature type="repeat" description="TPR" evidence="6">
    <location>
        <begin position="251"/>
        <end position="284"/>
    </location>
</feature>
<evidence type="ECO:0000313" key="10">
    <source>
        <dbReference type="EMBL" id="GAA4467345.1"/>
    </source>
</evidence>
<dbReference type="InterPro" id="IPR003594">
    <property type="entry name" value="HATPase_dom"/>
</dbReference>
<dbReference type="Gene3D" id="1.10.287.130">
    <property type="match status" value="1"/>
</dbReference>
<evidence type="ECO:0000256" key="4">
    <source>
        <dbReference type="ARBA" id="ARBA00022679"/>
    </source>
</evidence>
<keyword evidence="3" id="KW-0597">Phosphoprotein</keyword>
<dbReference type="InterPro" id="IPR005467">
    <property type="entry name" value="His_kinase_dom"/>
</dbReference>
<dbReference type="CDD" id="cd00082">
    <property type="entry name" value="HisKA"/>
    <property type="match status" value="1"/>
</dbReference>
<dbReference type="SMART" id="SM00028">
    <property type="entry name" value="TPR"/>
    <property type="match status" value="3"/>
</dbReference>
<dbReference type="CDD" id="cd00075">
    <property type="entry name" value="HATPase"/>
    <property type="match status" value="1"/>
</dbReference>
<feature type="coiled-coil region" evidence="7">
    <location>
        <begin position="425"/>
        <end position="469"/>
    </location>
</feature>
<keyword evidence="8" id="KW-1133">Transmembrane helix</keyword>
<comment type="caution">
    <text evidence="10">The sequence shown here is derived from an EMBL/GenBank/DDBJ whole genome shotgun (WGS) entry which is preliminary data.</text>
</comment>
<dbReference type="PROSITE" id="PS50109">
    <property type="entry name" value="HIS_KIN"/>
    <property type="match status" value="1"/>
</dbReference>
<protein>
    <recommendedName>
        <fullName evidence="2">histidine kinase</fullName>
        <ecNumber evidence="2">2.7.13.3</ecNumber>
    </recommendedName>
</protein>
<evidence type="ECO:0000256" key="5">
    <source>
        <dbReference type="ARBA" id="ARBA00022777"/>
    </source>
</evidence>
<organism evidence="10 11">
    <name type="scientific">Nemorincola caseinilytica</name>
    <dbReference type="NCBI Taxonomy" id="2054315"/>
    <lineage>
        <taxon>Bacteria</taxon>
        <taxon>Pseudomonadati</taxon>
        <taxon>Bacteroidota</taxon>
        <taxon>Chitinophagia</taxon>
        <taxon>Chitinophagales</taxon>
        <taxon>Chitinophagaceae</taxon>
        <taxon>Nemorincola</taxon>
    </lineage>
</organism>
<dbReference type="SUPFAM" id="SSF48452">
    <property type="entry name" value="TPR-like"/>
    <property type="match status" value="1"/>
</dbReference>
<dbReference type="InterPro" id="IPR004358">
    <property type="entry name" value="Sig_transdc_His_kin-like_C"/>
</dbReference>
<keyword evidence="6" id="KW-0802">TPR repeat</keyword>
<accession>A0ABP8NLD4</accession>
<name>A0ABP8NLD4_9BACT</name>
<dbReference type="Gene3D" id="3.30.565.10">
    <property type="entry name" value="Histidine kinase-like ATPase, C-terminal domain"/>
    <property type="match status" value="1"/>
</dbReference>
<keyword evidence="5" id="KW-0418">Kinase</keyword>
<sequence>MRIRIVYIISVIWIAGLVACKGTGDTKQVGLSQFDSVCTAAEKLSDSGRSEQGMIMIQEAYKTLNDLSIEDHIKYFTTSNVYYNHFSQHDRSIEIADSMLAVLNRAEESRAVAMARIVAYNIKADALFAKGMYNDAYNYYFVAQKLALDSKDSCSLRTYTYSLAMTLYRQQRFQQSAMRFKEAYAQSQPCAEDFNLFYFKQEVLDNTGLCYNALGKYDSALVYYRMALQYIDTSRGKYTFKLPVVFEAAKAVVYGNMAEVYVHQGKYDSAKTLYKYSININLQKGYTNSDALIDQVKLADLYFKTGDVRGSKDVMDMIATELDTIPNARVEMLWHKLMWRYSEHVRDSLNGFRHLRMYTIKNEEYINAHKDLMETDLDMRVKDLEKQYRINLLTKDKKQQRTYMVIVTALAITFIALVLLVWRNARRSRRNLKLLTELNNKINEQKEQLEDALEELRNKEKDKTRILRSVAHDVMNPIAAIVSLTDILFYEKESLTEEQVHVINLIREASANSLNLSKDIIEAAEQYDDKTMTRENTDINMLVARAVELLNFRALSKRQQIITKYPAQHIHASVYKDKIRRVINNLVANAIKFSYESTVINVVLEQVGDKVHISVRDSGIGIPAKNLPHIFDVFTDARQAGTQGEVTHGLGLSISMQIARAHGGDIWVESEEGKGATFHFEFPVSGE</sequence>
<dbReference type="SUPFAM" id="SSF47384">
    <property type="entry name" value="Homodimeric domain of signal transducing histidine kinase"/>
    <property type="match status" value="1"/>
</dbReference>
<dbReference type="InterPro" id="IPR036097">
    <property type="entry name" value="HisK_dim/P_sf"/>
</dbReference>
<dbReference type="SMART" id="SM00387">
    <property type="entry name" value="HATPase_c"/>
    <property type="match status" value="1"/>
</dbReference>
<evidence type="ECO:0000256" key="3">
    <source>
        <dbReference type="ARBA" id="ARBA00022553"/>
    </source>
</evidence>
<feature type="domain" description="Histidine kinase" evidence="9">
    <location>
        <begin position="469"/>
        <end position="686"/>
    </location>
</feature>
<keyword evidence="4" id="KW-0808">Transferase</keyword>
<gene>
    <name evidence="10" type="ORF">GCM10023093_23080</name>
</gene>
<evidence type="ECO:0000256" key="6">
    <source>
        <dbReference type="PROSITE-ProRule" id="PRU00339"/>
    </source>
</evidence>
<dbReference type="Gene3D" id="1.25.40.10">
    <property type="entry name" value="Tetratricopeptide repeat domain"/>
    <property type="match status" value="1"/>
</dbReference>
<dbReference type="InterPro" id="IPR019734">
    <property type="entry name" value="TPR_rpt"/>
</dbReference>
<dbReference type="PRINTS" id="PR00344">
    <property type="entry name" value="BCTRLSENSOR"/>
</dbReference>
<dbReference type="InterPro" id="IPR003661">
    <property type="entry name" value="HisK_dim/P_dom"/>
</dbReference>
<dbReference type="EMBL" id="BAABFA010000015">
    <property type="protein sequence ID" value="GAA4467345.1"/>
    <property type="molecule type" value="Genomic_DNA"/>
</dbReference>
<dbReference type="PROSITE" id="PS51257">
    <property type="entry name" value="PROKAR_LIPOPROTEIN"/>
    <property type="match status" value="1"/>
</dbReference>
<comment type="catalytic activity">
    <reaction evidence="1">
        <text>ATP + protein L-histidine = ADP + protein N-phospho-L-histidine.</text>
        <dbReference type="EC" id="2.7.13.3"/>
    </reaction>
</comment>
<evidence type="ECO:0000256" key="2">
    <source>
        <dbReference type="ARBA" id="ARBA00012438"/>
    </source>
</evidence>
<keyword evidence="7" id="KW-0175">Coiled coil</keyword>
<feature type="transmembrane region" description="Helical" evidence="8">
    <location>
        <begin position="403"/>
        <end position="422"/>
    </location>
</feature>
<keyword evidence="8" id="KW-0472">Membrane</keyword>
<dbReference type="InterPro" id="IPR036890">
    <property type="entry name" value="HATPase_C_sf"/>
</dbReference>
<dbReference type="RefSeq" id="WP_345083336.1">
    <property type="nucleotide sequence ID" value="NZ_BAABFA010000015.1"/>
</dbReference>
<evidence type="ECO:0000256" key="7">
    <source>
        <dbReference type="SAM" id="Coils"/>
    </source>
</evidence>
<dbReference type="Proteomes" id="UP001500067">
    <property type="component" value="Unassembled WGS sequence"/>
</dbReference>
<dbReference type="Pfam" id="PF02518">
    <property type="entry name" value="HATPase_c"/>
    <property type="match status" value="1"/>
</dbReference>